<accession>A0A9P0LU66</accession>
<dbReference type="AlphaFoldDB" id="A0A9P0LU66"/>
<dbReference type="Proteomes" id="UP001152888">
    <property type="component" value="Unassembled WGS sequence"/>
</dbReference>
<evidence type="ECO:0000313" key="2">
    <source>
        <dbReference type="Proteomes" id="UP001152888"/>
    </source>
</evidence>
<organism evidence="1 2">
    <name type="scientific">Acanthoscelides obtectus</name>
    <name type="common">Bean weevil</name>
    <name type="synonym">Bruchus obtectus</name>
    <dbReference type="NCBI Taxonomy" id="200917"/>
    <lineage>
        <taxon>Eukaryota</taxon>
        <taxon>Metazoa</taxon>
        <taxon>Ecdysozoa</taxon>
        <taxon>Arthropoda</taxon>
        <taxon>Hexapoda</taxon>
        <taxon>Insecta</taxon>
        <taxon>Pterygota</taxon>
        <taxon>Neoptera</taxon>
        <taxon>Endopterygota</taxon>
        <taxon>Coleoptera</taxon>
        <taxon>Polyphaga</taxon>
        <taxon>Cucujiformia</taxon>
        <taxon>Chrysomeloidea</taxon>
        <taxon>Chrysomelidae</taxon>
        <taxon>Bruchinae</taxon>
        <taxon>Bruchini</taxon>
        <taxon>Acanthoscelides</taxon>
    </lineage>
</organism>
<sequence length="83" mass="9041">MSINFIGFSSVCDAPLAEQAAAEATNNKQQLMVVFTDCAKAFDKVDDGLLVTKLGRFGFSPTASYIRTNFFVGPNNCCTKYVM</sequence>
<protein>
    <recommendedName>
        <fullName evidence="3">Reverse transcriptase domain-containing protein</fullName>
    </recommendedName>
</protein>
<evidence type="ECO:0000313" key="1">
    <source>
        <dbReference type="EMBL" id="CAH2005631.1"/>
    </source>
</evidence>
<reference evidence="1" key="1">
    <citation type="submission" date="2022-03" db="EMBL/GenBank/DDBJ databases">
        <authorList>
            <person name="Sayadi A."/>
        </authorList>
    </citation>
    <scope>NUCLEOTIDE SEQUENCE</scope>
</reference>
<dbReference type="OrthoDB" id="426210at2759"/>
<dbReference type="EMBL" id="CAKOFQ010007649">
    <property type="protein sequence ID" value="CAH2005631.1"/>
    <property type="molecule type" value="Genomic_DNA"/>
</dbReference>
<comment type="caution">
    <text evidence="1">The sequence shown here is derived from an EMBL/GenBank/DDBJ whole genome shotgun (WGS) entry which is preliminary data.</text>
</comment>
<keyword evidence="2" id="KW-1185">Reference proteome</keyword>
<proteinExistence type="predicted"/>
<gene>
    <name evidence="1" type="ORF">ACAOBT_LOCUS28651</name>
</gene>
<name>A0A9P0LU66_ACAOB</name>
<evidence type="ECO:0008006" key="3">
    <source>
        <dbReference type="Google" id="ProtNLM"/>
    </source>
</evidence>